<keyword evidence="7" id="KW-1185">Reference proteome</keyword>
<evidence type="ECO:0000256" key="4">
    <source>
        <dbReference type="ARBA" id="ARBA00022729"/>
    </source>
</evidence>
<dbReference type="InterPro" id="IPR004911">
    <property type="entry name" value="Interferon-induced_GILT"/>
</dbReference>
<comment type="similarity">
    <text evidence="2">Belongs to the GILT family.</text>
</comment>
<evidence type="ECO:0000256" key="2">
    <source>
        <dbReference type="ARBA" id="ARBA00005679"/>
    </source>
</evidence>
<sequence>MSFGLYAYCHIRQLSVLATEPWQEQIPAVGSQPVQSLNRLVPLEAHIMSKCPDAKDCLRQLVLPAMQRVYSKVNFTLSFIGTPTDNDGVSCKHGPEECLGNIIELCAQKLYPDPKTFLGFTMCMTKDYPLIPQRSLIEDCALEHAIDFDELNKCAIEDDGGLGMAMLRKSVTRSSEAGVTKSCTVRLDEKIYCIRDDGEWKDCPSGAGVSDLVIAVEKLYRSS</sequence>
<keyword evidence="3" id="KW-0964">Secreted</keyword>
<comment type="subcellular location">
    <subcellularLocation>
        <location evidence="1">Secreted</location>
    </subcellularLocation>
</comment>
<evidence type="ECO:0000256" key="5">
    <source>
        <dbReference type="ARBA" id="ARBA00023180"/>
    </source>
</evidence>
<evidence type="ECO:0000256" key="1">
    <source>
        <dbReference type="ARBA" id="ARBA00004613"/>
    </source>
</evidence>
<proteinExistence type="inferred from homology"/>
<dbReference type="AlphaFoldDB" id="A0AA39X976"/>
<accession>A0AA39X976</accession>
<protein>
    <submittedName>
        <fullName evidence="6">Uncharacterized protein</fullName>
    </submittedName>
</protein>
<organism evidence="6 7">
    <name type="scientific">Bombardia bombarda</name>
    <dbReference type="NCBI Taxonomy" id="252184"/>
    <lineage>
        <taxon>Eukaryota</taxon>
        <taxon>Fungi</taxon>
        <taxon>Dikarya</taxon>
        <taxon>Ascomycota</taxon>
        <taxon>Pezizomycotina</taxon>
        <taxon>Sordariomycetes</taxon>
        <taxon>Sordariomycetidae</taxon>
        <taxon>Sordariales</taxon>
        <taxon>Lasiosphaeriaceae</taxon>
        <taxon>Bombardia</taxon>
    </lineage>
</organism>
<dbReference type="Proteomes" id="UP001174934">
    <property type="component" value="Unassembled WGS sequence"/>
</dbReference>
<dbReference type="PANTHER" id="PTHR13234:SF8">
    <property type="entry name" value="GAMMA-INTERFERON-INDUCIBLE LYSOSOMAL THIOL REDUCTASE"/>
    <property type="match status" value="1"/>
</dbReference>
<keyword evidence="4" id="KW-0732">Signal</keyword>
<dbReference type="Pfam" id="PF03227">
    <property type="entry name" value="GILT"/>
    <property type="match status" value="1"/>
</dbReference>
<dbReference type="GO" id="GO:0005576">
    <property type="term" value="C:extracellular region"/>
    <property type="evidence" value="ECO:0007669"/>
    <property type="project" value="UniProtKB-SubCell"/>
</dbReference>
<name>A0AA39X976_9PEZI</name>
<dbReference type="PANTHER" id="PTHR13234">
    <property type="entry name" value="GAMMA-INTERFERON INDUCIBLE LYSOSOMAL THIOL REDUCTASE GILT"/>
    <property type="match status" value="1"/>
</dbReference>
<gene>
    <name evidence="6" type="ORF">B0T17DRAFT_486996</name>
</gene>
<evidence type="ECO:0000313" key="6">
    <source>
        <dbReference type="EMBL" id="KAK0629624.1"/>
    </source>
</evidence>
<reference evidence="6" key="1">
    <citation type="submission" date="2023-06" db="EMBL/GenBank/DDBJ databases">
        <title>Genome-scale phylogeny and comparative genomics of the fungal order Sordariales.</title>
        <authorList>
            <consortium name="Lawrence Berkeley National Laboratory"/>
            <person name="Hensen N."/>
            <person name="Bonometti L."/>
            <person name="Westerberg I."/>
            <person name="Brannstrom I.O."/>
            <person name="Guillou S."/>
            <person name="Cros-Aarteil S."/>
            <person name="Calhoun S."/>
            <person name="Haridas S."/>
            <person name="Kuo A."/>
            <person name="Mondo S."/>
            <person name="Pangilinan J."/>
            <person name="Riley R."/>
            <person name="LaButti K."/>
            <person name="Andreopoulos B."/>
            <person name="Lipzen A."/>
            <person name="Chen C."/>
            <person name="Yanf M."/>
            <person name="Daum C."/>
            <person name="Ng V."/>
            <person name="Clum A."/>
            <person name="Steindorff A."/>
            <person name="Ohm R."/>
            <person name="Martin F."/>
            <person name="Silar P."/>
            <person name="Natvig D."/>
            <person name="Lalanne C."/>
            <person name="Gautier V."/>
            <person name="Ament-velasquez S.L."/>
            <person name="Kruys A."/>
            <person name="Hutchinson M.I."/>
            <person name="Powell A.J."/>
            <person name="Barry K."/>
            <person name="Miller A.N."/>
            <person name="Grigoriev I.V."/>
            <person name="Debuchy R."/>
            <person name="Gladieux P."/>
            <person name="Thoren M.H."/>
            <person name="Johannesson H."/>
        </authorList>
    </citation>
    <scope>NUCLEOTIDE SEQUENCE</scope>
    <source>
        <strain evidence="6">SMH3391-2</strain>
    </source>
</reference>
<comment type="caution">
    <text evidence="6">The sequence shown here is derived from an EMBL/GenBank/DDBJ whole genome shotgun (WGS) entry which is preliminary data.</text>
</comment>
<keyword evidence="5" id="KW-0325">Glycoprotein</keyword>
<evidence type="ECO:0000313" key="7">
    <source>
        <dbReference type="Proteomes" id="UP001174934"/>
    </source>
</evidence>
<dbReference type="EMBL" id="JAULSR010000002">
    <property type="protein sequence ID" value="KAK0629624.1"/>
    <property type="molecule type" value="Genomic_DNA"/>
</dbReference>
<evidence type="ECO:0000256" key="3">
    <source>
        <dbReference type="ARBA" id="ARBA00022525"/>
    </source>
</evidence>
<dbReference type="GO" id="GO:0016671">
    <property type="term" value="F:oxidoreductase activity, acting on a sulfur group of donors, disulfide as acceptor"/>
    <property type="evidence" value="ECO:0007669"/>
    <property type="project" value="InterPro"/>
</dbReference>